<feature type="transmembrane region" description="Helical" evidence="1">
    <location>
        <begin position="589"/>
        <end position="608"/>
    </location>
</feature>
<dbReference type="AlphaFoldDB" id="A0A9P0GMA9"/>
<dbReference type="PANTHER" id="PTHR47049:SF2">
    <property type="entry name" value="PIEZO-TYPE MECHANOSENSITIVE ION CHANNEL HOMOLOG"/>
    <property type="match status" value="1"/>
</dbReference>
<gene>
    <name evidence="3" type="ORF">CEUTPL_LOCUS4071</name>
</gene>
<feature type="transmembrane region" description="Helical" evidence="1">
    <location>
        <begin position="160"/>
        <end position="176"/>
    </location>
</feature>
<feature type="transmembrane region" description="Helical" evidence="1">
    <location>
        <begin position="614"/>
        <end position="632"/>
    </location>
</feature>
<feature type="transmembrane region" description="Helical" evidence="1">
    <location>
        <begin position="183"/>
        <end position="207"/>
    </location>
</feature>
<dbReference type="InterPro" id="IPR056769">
    <property type="entry name" value="Piezo_TM1-24"/>
</dbReference>
<dbReference type="GO" id="GO:0008381">
    <property type="term" value="F:mechanosensitive monoatomic ion channel activity"/>
    <property type="evidence" value="ECO:0007669"/>
    <property type="project" value="InterPro"/>
</dbReference>
<sequence>MGCYMPFVSVPTSKTMAGSTGSYLKLLITVCLLMCLMVYSTWFVLFFFTERQYQFEPCSDLEKIIRTVGIIRFANLPVYESIIWCIPEPLMLLVCIFSYFGFKKLTKEVAVVTRRRGEKLKMQAREINRKKLLTILFTVGKWLTCLMLCLTATLKPSAFGAVYYVMFLTLLTNWACDRTLGRVFARILACLIPIIFLNITIMIFYQFQYFHDSELFSTYSIWGRLFHLVDLKTYQDCTDPRIFKFYPHSNATYAVPVCLFVLYQLIILISREILEAKDGILSFLWVFFRCCRRNAVAAKWRQTIRKVRDNLEDRKAMRITTLLMADRVKYFMIQIMQLLMTVTYVFANIVIMVWAISYVTWSSLILLFYANIVWLLPFRRQVMLSTSPFLVFFMVVLLLTAYAYSLDLTREELPTKIGIFDFSILVCNIDSQQKWLTLMTKSLMACVVFASMGQYFRERSLRKLAKTSRKSMFGMTPLMLAVKARLKTSFITRFQNLIFEFLGLWWIWIVTITMIGIEFWTDITLFKMVFVAFVIIFLITFQQNFFQEEFNRITSPVDPEELAEEEEELKKKNSAWTKLVLLFHKIRDVFFAFLEAYLLNLILLIGWYMCLYDMGAVFVPVVMLLICACLFGRKIANPVVHLVSICVQLLIILRMIYMHQYRYHREWDYTGEYIKNGETHNVTLNSADWFGFHQPSKDMYTADFWQLAWCFGYVFSVVMHRIVTIRMANYRFSRELPKPKPIVMFPDVTWKNCHDTTGNLLKFLANYGFYKFGCEVSYGWDYIVIRING</sequence>
<dbReference type="GO" id="GO:0016020">
    <property type="term" value="C:membrane"/>
    <property type="evidence" value="ECO:0007669"/>
    <property type="project" value="InterPro"/>
</dbReference>
<feature type="transmembrane region" description="Helical" evidence="1">
    <location>
        <begin position="23"/>
        <end position="48"/>
    </location>
</feature>
<feature type="transmembrane region" description="Helical" evidence="1">
    <location>
        <begin position="328"/>
        <end position="347"/>
    </location>
</feature>
<keyword evidence="1" id="KW-1133">Transmembrane helix</keyword>
<keyword evidence="1" id="KW-0812">Transmembrane</keyword>
<dbReference type="PANTHER" id="PTHR47049">
    <property type="entry name" value="PIEZO-TYPE MECHANOSENSITIVE ION CHANNEL HOMOLOG"/>
    <property type="match status" value="1"/>
</dbReference>
<dbReference type="EMBL" id="OU892289">
    <property type="protein sequence ID" value="CAH1125152.1"/>
    <property type="molecule type" value="Genomic_DNA"/>
</dbReference>
<keyword evidence="4" id="KW-1185">Reference proteome</keyword>
<name>A0A9P0GMA9_9CUCU</name>
<dbReference type="OrthoDB" id="303066at2759"/>
<feature type="transmembrane region" description="Helical" evidence="1">
    <location>
        <begin position="132"/>
        <end position="154"/>
    </location>
</feature>
<evidence type="ECO:0000256" key="1">
    <source>
        <dbReference type="SAM" id="Phobius"/>
    </source>
</evidence>
<keyword evidence="1" id="KW-0472">Membrane</keyword>
<reference evidence="3" key="1">
    <citation type="submission" date="2022-01" db="EMBL/GenBank/DDBJ databases">
        <authorList>
            <person name="King R."/>
        </authorList>
    </citation>
    <scope>NUCLEOTIDE SEQUENCE</scope>
</reference>
<evidence type="ECO:0000259" key="2">
    <source>
        <dbReference type="Pfam" id="PF24871"/>
    </source>
</evidence>
<dbReference type="Pfam" id="PF24871">
    <property type="entry name" value="Piezo_TM1-24"/>
    <property type="match status" value="2"/>
</dbReference>
<organism evidence="3 4">
    <name type="scientific">Ceutorhynchus assimilis</name>
    <name type="common">cabbage seed weevil</name>
    <dbReference type="NCBI Taxonomy" id="467358"/>
    <lineage>
        <taxon>Eukaryota</taxon>
        <taxon>Metazoa</taxon>
        <taxon>Ecdysozoa</taxon>
        <taxon>Arthropoda</taxon>
        <taxon>Hexapoda</taxon>
        <taxon>Insecta</taxon>
        <taxon>Pterygota</taxon>
        <taxon>Neoptera</taxon>
        <taxon>Endopterygota</taxon>
        <taxon>Coleoptera</taxon>
        <taxon>Polyphaga</taxon>
        <taxon>Cucujiformia</taxon>
        <taxon>Curculionidae</taxon>
        <taxon>Ceutorhynchinae</taxon>
        <taxon>Ceutorhynchus</taxon>
    </lineage>
</organism>
<feature type="transmembrane region" description="Helical" evidence="1">
    <location>
        <begin position="523"/>
        <end position="541"/>
    </location>
</feature>
<feature type="transmembrane region" description="Helical" evidence="1">
    <location>
        <begin position="497"/>
        <end position="517"/>
    </location>
</feature>
<dbReference type="Proteomes" id="UP001152799">
    <property type="component" value="Chromosome 13"/>
</dbReference>
<feature type="transmembrane region" description="Helical" evidence="1">
    <location>
        <begin position="639"/>
        <end position="657"/>
    </location>
</feature>
<proteinExistence type="predicted"/>
<feature type="transmembrane region" description="Helical" evidence="1">
    <location>
        <begin position="353"/>
        <end position="376"/>
    </location>
</feature>
<feature type="domain" description="Piezo TM1-24" evidence="2">
    <location>
        <begin position="4"/>
        <end position="271"/>
    </location>
</feature>
<feature type="domain" description="Piezo TM1-24" evidence="2">
    <location>
        <begin position="326"/>
        <end position="545"/>
    </location>
</feature>
<feature type="transmembrane region" description="Helical" evidence="1">
    <location>
        <begin position="388"/>
        <end position="406"/>
    </location>
</feature>
<feature type="transmembrane region" description="Helical" evidence="1">
    <location>
        <begin position="435"/>
        <end position="456"/>
    </location>
</feature>
<protein>
    <recommendedName>
        <fullName evidence="2">Piezo TM1-24 domain-containing protein</fullName>
    </recommendedName>
</protein>
<evidence type="ECO:0000313" key="3">
    <source>
        <dbReference type="EMBL" id="CAH1125152.1"/>
    </source>
</evidence>
<accession>A0A9P0GMA9</accession>
<feature type="transmembrane region" description="Helical" evidence="1">
    <location>
        <begin position="704"/>
        <end position="724"/>
    </location>
</feature>
<evidence type="ECO:0000313" key="4">
    <source>
        <dbReference type="Proteomes" id="UP001152799"/>
    </source>
</evidence>
<dbReference type="InterPro" id="IPR027272">
    <property type="entry name" value="Piezo"/>
</dbReference>
<feature type="transmembrane region" description="Helical" evidence="1">
    <location>
        <begin position="251"/>
        <end position="269"/>
    </location>
</feature>